<proteinExistence type="predicted"/>
<dbReference type="RefSeq" id="WP_011733846.1">
    <property type="nucleotide sequence ID" value="NC_008607.1"/>
</dbReference>
<gene>
    <name evidence="1" type="ordered locus">Ppro_3736</name>
</gene>
<accession>A0R7V5</accession>
<dbReference type="Proteomes" id="UP000006732">
    <property type="component" value="Plasmid pPRO1"/>
</dbReference>
<dbReference type="AlphaFoldDB" id="A0R7V5"/>
<evidence type="ECO:0000313" key="2">
    <source>
        <dbReference type="Proteomes" id="UP000006732"/>
    </source>
</evidence>
<name>A0R7V5_PELPD</name>
<dbReference type="HOGENOM" id="CLU_1198875_0_0_7"/>
<geneLocation type="plasmid" evidence="1 2">
    <name>pPRO1</name>
</geneLocation>
<keyword evidence="1" id="KW-0614">Plasmid</keyword>
<dbReference type="EMBL" id="CP000483">
    <property type="protein sequence ID" value="ABL01327.1"/>
    <property type="molecule type" value="Genomic_DNA"/>
</dbReference>
<reference evidence="1 2" key="1">
    <citation type="submission" date="2006-10" db="EMBL/GenBank/DDBJ databases">
        <title>Complete sequence of plasmid pPRO1 of Pelobacter propionicus DSM 2379.</title>
        <authorList>
            <consortium name="US DOE Joint Genome Institute"/>
            <person name="Copeland A."/>
            <person name="Lucas S."/>
            <person name="Lapidus A."/>
            <person name="Barry K."/>
            <person name="Detter J.C."/>
            <person name="Glavina del Rio T."/>
            <person name="Hammon N."/>
            <person name="Israni S."/>
            <person name="Dalin E."/>
            <person name="Tice H."/>
            <person name="Pitluck S."/>
            <person name="Saunders E."/>
            <person name="Brettin T."/>
            <person name="Bruce D."/>
            <person name="Han C."/>
            <person name="Tapia R."/>
            <person name="Schmutz J."/>
            <person name="Larimer F."/>
            <person name="Land M."/>
            <person name="Hauser L."/>
            <person name="Kyrpides N."/>
            <person name="Kim E."/>
            <person name="Lovley D."/>
            <person name="Richardson P."/>
        </authorList>
    </citation>
    <scope>NUCLEOTIDE SEQUENCE [LARGE SCALE GENOMIC DNA]</scope>
    <source>
        <strain evidence="2">DSM 2379 / NBRC 103807 / OttBd1</strain>
        <plasmid evidence="2">Plasmid pPRO1</plasmid>
    </source>
</reference>
<keyword evidence="2" id="KW-1185">Reference proteome</keyword>
<evidence type="ECO:0000313" key="1">
    <source>
        <dbReference type="EMBL" id="ABL01327.1"/>
    </source>
</evidence>
<sequence length="231" mass="26539">MIKNKRLIIPIYYINDNAFEKADYAVIELDECLRSRIKSLATSRDHLVHEITGHNYACTFMNADWHAKPINGKVALKQFGGQMHGVTLNVTADGFFWSGIGCNATRWETFQIRVDVLDKPDAFDKRESHPLHEMPAGTLIRRFNDKDLATIIKRAVTENNHLDDAQAYTHFLEDLAEVITNYFGGTVMQVRYDQWFKQWTVVTQDDENLEFDGIYENLGLSISAHREGVVQ</sequence>
<protein>
    <submittedName>
        <fullName evidence="1">Uncharacterized protein</fullName>
    </submittedName>
</protein>
<dbReference type="KEGG" id="ppd:Ppro_3736"/>
<organism evidence="1 2">
    <name type="scientific">Pelobacter propionicus (strain DSM 2379 / NBRC 103807 / OttBd1)</name>
    <dbReference type="NCBI Taxonomy" id="338966"/>
    <lineage>
        <taxon>Bacteria</taxon>
        <taxon>Pseudomonadati</taxon>
        <taxon>Thermodesulfobacteriota</taxon>
        <taxon>Desulfuromonadia</taxon>
        <taxon>Desulfuromonadales</taxon>
        <taxon>Desulfuromonadaceae</taxon>
        <taxon>Pelobacter</taxon>
    </lineage>
</organism>